<accession>A0A263D8E5</accession>
<dbReference type="RefSeq" id="WP_094862182.1">
    <property type="nucleotide sequence ID" value="NZ_NKYE01000004.1"/>
</dbReference>
<name>A0A263D8E5_9PSEU</name>
<dbReference type="InParanoid" id="A0A263D8E5"/>
<comment type="caution">
    <text evidence="3">The sequence shown here is derived from an EMBL/GenBank/DDBJ whole genome shotgun (WGS) entry which is preliminary data.</text>
</comment>
<keyword evidence="2" id="KW-0732">Signal</keyword>
<gene>
    <name evidence="3" type="ORF">CFN78_09090</name>
</gene>
<evidence type="ECO:0000256" key="1">
    <source>
        <dbReference type="SAM" id="MobiDB-lite"/>
    </source>
</evidence>
<dbReference type="PANTHER" id="PTHR37507:SF2">
    <property type="entry name" value="SPORULATION PROTEIN YDCC"/>
    <property type="match status" value="1"/>
</dbReference>
<dbReference type="Proteomes" id="UP000242444">
    <property type="component" value="Unassembled WGS sequence"/>
</dbReference>
<organism evidence="3 4">
    <name type="scientific">Amycolatopsis antarctica</name>
    <dbReference type="NCBI Taxonomy" id="1854586"/>
    <lineage>
        <taxon>Bacteria</taxon>
        <taxon>Bacillati</taxon>
        <taxon>Actinomycetota</taxon>
        <taxon>Actinomycetes</taxon>
        <taxon>Pseudonocardiales</taxon>
        <taxon>Pseudonocardiaceae</taxon>
        <taxon>Amycolatopsis</taxon>
    </lineage>
</organism>
<dbReference type="EMBL" id="NKYE01000004">
    <property type="protein sequence ID" value="OZM73665.1"/>
    <property type="molecule type" value="Genomic_DNA"/>
</dbReference>
<reference evidence="3 4" key="1">
    <citation type="submission" date="2017-07" db="EMBL/GenBank/DDBJ databases">
        <title>Amycolatopsis antarcticus sp. nov., isolated from the surface of an Antarcticus brown macroalga.</title>
        <authorList>
            <person name="Wang J."/>
            <person name="Leiva S."/>
            <person name="Huang J."/>
            <person name="Huang Y."/>
        </authorList>
    </citation>
    <scope>NUCLEOTIDE SEQUENCE [LARGE SCALE GENOMIC DNA]</scope>
    <source>
        <strain evidence="3 4">AU-G6</strain>
    </source>
</reference>
<dbReference type="Gene3D" id="2.50.20.10">
    <property type="entry name" value="Lipoprotein localisation LolA/LolB/LppX"/>
    <property type="match status" value="1"/>
</dbReference>
<evidence type="ECO:0000313" key="4">
    <source>
        <dbReference type="Proteomes" id="UP000242444"/>
    </source>
</evidence>
<protein>
    <recommendedName>
        <fullName evidence="5">MucB/RseB N-terminal domain-containing protein</fullName>
    </recommendedName>
</protein>
<evidence type="ECO:0008006" key="5">
    <source>
        <dbReference type="Google" id="ProtNLM"/>
    </source>
</evidence>
<sequence>MKTKTKAVAAALTGTALGVSGLAVIAMPAGAQDAPALPSVSAEELVSSVLTAEPSALAGTVTVDNQLGLPAVPGLDALTAGTARVYNDGAGKTKLSLQSEGSERTIVHDGATVWDYDSADRTATKLTVPEGEGSAGKRGQAAGEGRITDPAQVTATVLEHVRATSTVAVDGTATVADRPAYELVLTPKPEERTLLREVRVAVDSATRTPLQLSVLANGSADPALQVGFSEVEFTPQPAETFAFTPPQGTTVTEKQPGDERPGAQAPGKAPEQAPIEAPRIIGEGWDTVVTTRVPAELMAGAPAQGRGDRDDDAGEQGMPMDPKALLDQFGKPVSGAFGSGHVVTTKVATALITEDGRVAVGAVPEQVLIEALGSR</sequence>
<dbReference type="InterPro" id="IPR029046">
    <property type="entry name" value="LolA/LolB/LppX"/>
</dbReference>
<feature type="chain" id="PRO_5013034720" description="MucB/RseB N-terminal domain-containing protein" evidence="2">
    <location>
        <begin position="32"/>
        <end position="375"/>
    </location>
</feature>
<keyword evidence="4" id="KW-1185">Reference proteome</keyword>
<feature type="region of interest" description="Disordered" evidence="1">
    <location>
        <begin position="239"/>
        <end position="273"/>
    </location>
</feature>
<evidence type="ECO:0000256" key="2">
    <source>
        <dbReference type="SAM" id="SignalP"/>
    </source>
</evidence>
<dbReference type="OrthoDB" id="4822274at2"/>
<dbReference type="SUPFAM" id="SSF89392">
    <property type="entry name" value="Prokaryotic lipoproteins and lipoprotein localization factors"/>
    <property type="match status" value="1"/>
</dbReference>
<evidence type="ECO:0000313" key="3">
    <source>
        <dbReference type="EMBL" id="OZM73665.1"/>
    </source>
</evidence>
<dbReference type="PANTHER" id="PTHR37507">
    <property type="entry name" value="SPORULATION PROTEIN YDCC"/>
    <property type="match status" value="1"/>
</dbReference>
<feature type="signal peptide" evidence="2">
    <location>
        <begin position="1"/>
        <end position="31"/>
    </location>
</feature>
<dbReference type="AlphaFoldDB" id="A0A263D8E5"/>
<dbReference type="InterPro" id="IPR052944">
    <property type="entry name" value="Sporulation_related"/>
</dbReference>
<proteinExistence type="predicted"/>